<dbReference type="InterPro" id="IPR052898">
    <property type="entry name" value="ACAD10-like"/>
</dbReference>
<dbReference type="InterPro" id="IPR023198">
    <property type="entry name" value="PGP-like_dom2"/>
</dbReference>
<dbReference type="Gene3D" id="3.40.50.1000">
    <property type="entry name" value="HAD superfamily/HAD-like"/>
    <property type="match status" value="1"/>
</dbReference>
<dbReference type="InterPro" id="IPR036412">
    <property type="entry name" value="HAD-like_sf"/>
</dbReference>
<dbReference type="Proteomes" id="UP000308549">
    <property type="component" value="Unassembled WGS sequence"/>
</dbReference>
<dbReference type="PANTHER" id="PTHR47829:SF1">
    <property type="entry name" value="HAD FAMILY PHOSPHATASE"/>
    <property type="match status" value="1"/>
</dbReference>
<evidence type="ECO:0000313" key="1">
    <source>
        <dbReference type="EMBL" id="TKA26492.1"/>
    </source>
</evidence>
<reference evidence="1 2" key="1">
    <citation type="submission" date="2017-03" db="EMBL/GenBank/DDBJ databases">
        <title>Genomes of endolithic fungi from Antarctica.</title>
        <authorList>
            <person name="Coleine C."/>
            <person name="Masonjones S."/>
            <person name="Stajich J.E."/>
        </authorList>
    </citation>
    <scope>NUCLEOTIDE SEQUENCE [LARGE SCALE GENOMIC DNA]</scope>
    <source>
        <strain evidence="1 2">CCFEE 6315</strain>
    </source>
</reference>
<gene>
    <name evidence="1" type="ORF">B0A50_05329</name>
</gene>
<accession>A0A4U0TWT9</accession>
<evidence type="ECO:0008006" key="3">
    <source>
        <dbReference type="Google" id="ProtNLM"/>
    </source>
</evidence>
<dbReference type="SUPFAM" id="SSF56784">
    <property type="entry name" value="HAD-like"/>
    <property type="match status" value="1"/>
</dbReference>
<protein>
    <recommendedName>
        <fullName evidence="3">Epoxide hydrolase</fullName>
    </recommendedName>
</protein>
<dbReference type="InterPro" id="IPR023214">
    <property type="entry name" value="HAD_sf"/>
</dbReference>
<keyword evidence="2" id="KW-1185">Reference proteome</keyword>
<dbReference type="AlphaFoldDB" id="A0A4U0TWT9"/>
<organism evidence="1 2">
    <name type="scientific">Salinomyces thailandicus</name>
    <dbReference type="NCBI Taxonomy" id="706561"/>
    <lineage>
        <taxon>Eukaryota</taxon>
        <taxon>Fungi</taxon>
        <taxon>Dikarya</taxon>
        <taxon>Ascomycota</taxon>
        <taxon>Pezizomycotina</taxon>
        <taxon>Dothideomycetes</taxon>
        <taxon>Dothideomycetidae</taxon>
        <taxon>Mycosphaerellales</taxon>
        <taxon>Teratosphaeriaceae</taxon>
        <taxon>Salinomyces</taxon>
    </lineage>
</organism>
<comment type="caution">
    <text evidence="1">The sequence shown here is derived from an EMBL/GenBank/DDBJ whole genome shotgun (WGS) entry which is preliminary data.</text>
</comment>
<dbReference type="OrthoDB" id="1694274at2759"/>
<dbReference type="PANTHER" id="PTHR47829">
    <property type="entry name" value="HYDROLASE, PUTATIVE (AFU_ORTHOLOGUE AFUA_1G12880)-RELATED"/>
    <property type="match status" value="1"/>
</dbReference>
<proteinExistence type="predicted"/>
<evidence type="ECO:0000313" key="2">
    <source>
        <dbReference type="Proteomes" id="UP000308549"/>
    </source>
</evidence>
<name>A0A4U0TWT9_9PEZI</name>
<sequence length="284" mass="31809">MPPPSTGRPRVLLFDIGGVCVVSPFQAILDYEKSKNIPPGWINHSIAASNPSGAWPRLERGEIPCDQHFFHAFHADLTNESRWRTYYAKHLSATRRERLSDAAEEAAYQVPPVPDIDAEWLYWEMMRIARTPDPDMYPALQRLRQEADQSGGKLIIAALSNTSIFPVGHPYTDETTSEGRQNKELRGLFDVFISSAHVGMRKPDVEIYRYAITRVHEFVKTKFGGEGVKVGDFVFLDDIGGNLRTARGLGMGTIKVQLESVGKAVEELERVTGLELRGTGRARL</sequence>
<dbReference type="Gene3D" id="1.10.150.240">
    <property type="entry name" value="Putative phosphatase, domain 2"/>
    <property type="match status" value="1"/>
</dbReference>
<dbReference type="EMBL" id="NAJL01000028">
    <property type="protein sequence ID" value="TKA26492.1"/>
    <property type="molecule type" value="Genomic_DNA"/>
</dbReference>